<organism evidence="2 3">
    <name type="scientific">Papaver somniferum</name>
    <name type="common">Opium poppy</name>
    <dbReference type="NCBI Taxonomy" id="3469"/>
    <lineage>
        <taxon>Eukaryota</taxon>
        <taxon>Viridiplantae</taxon>
        <taxon>Streptophyta</taxon>
        <taxon>Embryophyta</taxon>
        <taxon>Tracheophyta</taxon>
        <taxon>Spermatophyta</taxon>
        <taxon>Magnoliopsida</taxon>
        <taxon>Ranunculales</taxon>
        <taxon>Papaveraceae</taxon>
        <taxon>Papaveroideae</taxon>
        <taxon>Papaver</taxon>
    </lineage>
</organism>
<evidence type="ECO:0000313" key="2">
    <source>
        <dbReference type="EMBL" id="RZC61502.1"/>
    </source>
</evidence>
<keyword evidence="1" id="KW-0732">Signal</keyword>
<feature type="chain" id="PRO_5021266488" evidence="1">
    <location>
        <begin position="35"/>
        <end position="90"/>
    </location>
</feature>
<proteinExistence type="predicted"/>
<sequence length="90" mass="9841">MMDCEVELIRKVVLSHCWWLKLMVILDRVQTTGAESFSCDGSSHSSADRELMLVVVSSGEVEVQGMRLQALGEAAAEELCKAAGYGDYEA</sequence>
<evidence type="ECO:0000313" key="3">
    <source>
        <dbReference type="Proteomes" id="UP000316621"/>
    </source>
</evidence>
<dbReference type="Gramene" id="RZC61502">
    <property type="protein sequence ID" value="RZC61502"/>
    <property type="gene ID" value="C5167_023260"/>
</dbReference>
<dbReference type="EMBL" id="CM010719">
    <property type="protein sequence ID" value="RZC61502.1"/>
    <property type="molecule type" value="Genomic_DNA"/>
</dbReference>
<protein>
    <submittedName>
        <fullName evidence="2">Uncharacterized protein</fullName>
    </submittedName>
</protein>
<keyword evidence="3" id="KW-1185">Reference proteome</keyword>
<dbReference type="Proteomes" id="UP000316621">
    <property type="component" value="Chromosome 5"/>
</dbReference>
<dbReference type="AlphaFoldDB" id="A0A4Y7JNA4"/>
<name>A0A4Y7JNA4_PAPSO</name>
<feature type="signal peptide" evidence="1">
    <location>
        <begin position="1"/>
        <end position="34"/>
    </location>
</feature>
<evidence type="ECO:0000256" key="1">
    <source>
        <dbReference type="SAM" id="SignalP"/>
    </source>
</evidence>
<gene>
    <name evidence="2" type="ORF">C5167_023260</name>
</gene>
<accession>A0A4Y7JNA4</accession>
<reference evidence="2 3" key="1">
    <citation type="journal article" date="2018" name="Science">
        <title>The opium poppy genome and morphinan production.</title>
        <authorList>
            <person name="Guo L."/>
            <person name="Winzer T."/>
            <person name="Yang X."/>
            <person name="Li Y."/>
            <person name="Ning Z."/>
            <person name="He Z."/>
            <person name="Teodor R."/>
            <person name="Lu Y."/>
            <person name="Bowser T.A."/>
            <person name="Graham I.A."/>
            <person name="Ye K."/>
        </authorList>
    </citation>
    <scope>NUCLEOTIDE SEQUENCE [LARGE SCALE GENOMIC DNA]</scope>
    <source>
        <strain evidence="3">cv. HN1</strain>
        <tissue evidence="2">Leaves</tissue>
    </source>
</reference>